<dbReference type="RefSeq" id="WP_154368425.1">
    <property type="nucleotide sequence ID" value="NZ_WKJM01000010.1"/>
</dbReference>
<evidence type="ECO:0000313" key="2">
    <source>
        <dbReference type="Proteomes" id="UP000481037"/>
    </source>
</evidence>
<proteinExistence type="predicted"/>
<sequence length="194" mass="21152">MTSPEVPLYSETELDHAFNKRCDALYKAELSALYHQKRERFFELADKLGKAASLIGGSAALWKLSNGDVVAVMAACVTVSSALSLVFSFSERSKRHAELAQGFRLIISEVLAKSEFDVTPVDAGSWMSRVCALEAKEPPSLSALTVMCQNELAIARGADNKVRPQDIKTRMLAHFFDMPLSASPGQTELNGSPQ</sequence>
<reference evidence="1 2" key="1">
    <citation type="submission" date="2019-11" db="EMBL/GenBank/DDBJ databases">
        <title>Novel species isolated from a subtropical stream in China.</title>
        <authorList>
            <person name="Lu H."/>
        </authorList>
    </citation>
    <scope>NUCLEOTIDE SEQUENCE [LARGE SCALE GENOMIC DNA]</scope>
    <source>
        <strain evidence="1 2">FT25W</strain>
    </source>
</reference>
<accession>A0A6L5QH63</accession>
<gene>
    <name evidence="1" type="ORF">GJ697_13530</name>
</gene>
<organism evidence="1 2">
    <name type="scientific">Duganella alba</name>
    <dbReference type="NCBI Taxonomy" id="2666081"/>
    <lineage>
        <taxon>Bacteria</taxon>
        <taxon>Pseudomonadati</taxon>
        <taxon>Pseudomonadota</taxon>
        <taxon>Betaproteobacteria</taxon>
        <taxon>Burkholderiales</taxon>
        <taxon>Oxalobacteraceae</taxon>
        <taxon>Telluria group</taxon>
        <taxon>Duganella</taxon>
    </lineage>
</organism>
<comment type="caution">
    <text evidence="1">The sequence shown here is derived from an EMBL/GenBank/DDBJ whole genome shotgun (WGS) entry which is preliminary data.</text>
</comment>
<name>A0A6L5QH63_9BURK</name>
<evidence type="ECO:0008006" key="3">
    <source>
        <dbReference type="Google" id="ProtNLM"/>
    </source>
</evidence>
<keyword evidence="2" id="KW-1185">Reference proteome</keyword>
<dbReference type="AlphaFoldDB" id="A0A6L5QH63"/>
<dbReference type="EMBL" id="WKJM01000010">
    <property type="protein sequence ID" value="MRX08858.1"/>
    <property type="molecule type" value="Genomic_DNA"/>
</dbReference>
<evidence type="ECO:0000313" key="1">
    <source>
        <dbReference type="EMBL" id="MRX08858.1"/>
    </source>
</evidence>
<protein>
    <recommendedName>
        <fullName evidence="3">SLATT domain-containing protein</fullName>
    </recommendedName>
</protein>
<dbReference type="Proteomes" id="UP000481037">
    <property type="component" value="Unassembled WGS sequence"/>
</dbReference>